<comment type="caution">
    <text evidence="1">The sequence shown here is derived from an EMBL/GenBank/DDBJ whole genome shotgun (WGS) entry which is preliminary data.</text>
</comment>
<accession>A0AAN9J7L3</accession>
<sequence>MDEMGDNVMVQWKNISLVFQHCLAAWLCLLIEVRFRSGVGILLVNVLTPIDKEEGILMMKPAWARPILALLSTPLHASGVRCSLL</sequence>
<proteinExistence type="predicted"/>
<gene>
    <name evidence="1" type="ORF">RJT34_16675</name>
</gene>
<dbReference type="Proteomes" id="UP001359559">
    <property type="component" value="Unassembled WGS sequence"/>
</dbReference>
<dbReference type="AlphaFoldDB" id="A0AAN9J7L3"/>
<reference evidence="1 2" key="1">
    <citation type="submission" date="2024-01" db="EMBL/GenBank/DDBJ databases">
        <title>The genomes of 5 underutilized Papilionoideae crops provide insights into root nodulation and disease resistance.</title>
        <authorList>
            <person name="Yuan L."/>
        </authorList>
    </citation>
    <scope>NUCLEOTIDE SEQUENCE [LARGE SCALE GENOMIC DNA]</scope>
    <source>
        <strain evidence="1">LY-2023</strain>
        <tissue evidence="1">Leaf</tissue>
    </source>
</reference>
<dbReference type="EMBL" id="JAYKXN010000004">
    <property type="protein sequence ID" value="KAK7293800.1"/>
    <property type="molecule type" value="Genomic_DNA"/>
</dbReference>
<evidence type="ECO:0000313" key="2">
    <source>
        <dbReference type="Proteomes" id="UP001359559"/>
    </source>
</evidence>
<evidence type="ECO:0000313" key="1">
    <source>
        <dbReference type="EMBL" id="KAK7293800.1"/>
    </source>
</evidence>
<organism evidence="1 2">
    <name type="scientific">Clitoria ternatea</name>
    <name type="common">Butterfly pea</name>
    <dbReference type="NCBI Taxonomy" id="43366"/>
    <lineage>
        <taxon>Eukaryota</taxon>
        <taxon>Viridiplantae</taxon>
        <taxon>Streptophyta</taxon>
        <taxon>Embryophyta</taxon>
        <taxon>Tracheophyta</taxon>
        <taxon>Spermatophyta</taxon>
        <taxon>Magnoliopsida</taxon>
        <taxon>eudicotyledons</taxon>
        <taxon>Gunneridae</taxon>
        <taxon>Pentapetalae</taxon>
        <taxon>rosids</taxon>
        <taxon>fabids</taxon>
        <taxon>Fabales</taxon>
        <taxon>Fabaceae</taxon>
        <taxon>Papilionoideae</taxon>
        <taxon>50 kb inversion clade</taxon>
        <taxon>NPAAA clade</taxon>
        <taxon>indigoferoid/millettioid clade</taxon>
        <taxon>Phaseoleae</taxon>
        <taxon>Clitoria</taxon>
    </lineage>
</organism>
<protein>
    <submittedName>
        <fullName evidence="1">Uncharacterized protein</fullName>
    </submittedName>
</protein>
<name>A0AAN9J7L3_CLITE</name>
<keyword evidence="2" id="KW-1185">Reference proteome</keyword>